<protein>
    <recommendedName>
        <fullName evidence="2">Thioredoxin domain-containing protein</fullName>
    </recommendedName>
</protein>
<dbReference type="PANTHER" id="PTHR42852">
    <property type="entry name" value="THIOL:DISULFIDE INTERCHANGE PROTEIN DSBE"/>
    <property type="match status" value="1"/>
</dbReference>
<dbReference type="PROSITE" id="PS51352">
    <property type="entry name" value="THIOREDOXIN_2"/>
    <property type="match status" value="1"/>
</dbReference>
<feature type="signal peptide" evidence="1">
    <location>
        <begin position="1"/>
        <end position="19"/>
    </location>
</feature>
<dbReference type="SUPFAM" id="SSF52833">
    <property type="entry name" value="Thioredoxin-like"/>
    <property type="match status" value="1"/>
</dbReference>
<comment type="caution">
    <text evidence="3">The sequence shown here is derived from an EMBL/GenBank/DDBJ whole genome shotgun (WGS) entry which is preliminary data.</text>
</comment>
<sequence>MISKRAWTLSLLIPGLAVCAENPHVAALAKEGHWLEKGWAAHGPMLGKPAPGLELTGWLNGEVKASAMQGKIVVVDFWATWCGPCRASIPHNNALVKRYADRGVLLIGACGSGRGEEKMEEVAKATGLAYPTARVAKASTSAWNVQWWPTYAVIDRNGTLRAIGLQPDYVDKVVEALLVEQPK</sequence>
<keyword evidence="4" id="KW-1185">Reference proteome</keyword>
<feature type="domain" description="Thioredoxin" evidence="2">
    <location>
        <begin position="44"/>
        <end position="183"/>
    </location>
</feature>
<dbReference type="InterPro" id="IPR013766">
    <property type="entry name" value="Thioredoxin_domain"/>
</dbReference>
<evidence type="ECO:0000313" key="4">
    <source>
        <dbReference type="Proteomes" id="UP001165069"/>
    </source>
</evidence>
<dbReference type="RefSeq" id="WP_285570231.1">
    <property type="nucleotide sequence ID" value="NZ_BSDE01000001.1"/>
</dbReference>
<reference evidence="3 4" key="1">
    <citation type="journal article" date="2023" name="Antonie Van Leeuwenhoek">
        <title>Mesoterricola silvestris gen. nov., sp. nov., Mesoterricola sediminis sp. nov., Geothrix oryzae sp. nov., Geothrix edaphica sp. nov., Geothrix rubra sp. nov., and Geothrix limicola sp. nov., six novel members of Acidobacteriota isolated from soils.</title>
        <authorList>
            <person name="Itoh H."/>
            <person name="Sugisawa Y."/>
            <person name="Mise K."/>
            <person name="Xu Z."/>
            <person name="Kuniyasu M."/>
            <person name="Ushijima N."/>
            <person name="Kawano K."/>
            <person name="Kobayashi E."/>
            <person name="Shiratori Y."/>
            <person name="Masuda Y."/>
            <person name="Senoo K."/>
        </authorList>
    </citation>
    <scope>NUCLEOTIDE SEQUENCE [LARGE SCALE GENOMIC DNA]</scope>
    <source>
        <strain evidence="3 4">Red804</strain>
    </source>
</reference>
<dbReference type="CDD" id="cd02966">
    <property type="entry name" value="TlpA_like_family"/>
    <property type="match status" value="1"/>
</dbReference>
<name>A0ABQ5QCH9_9BACT</name>
<dbReference type="EMBL" id="BSDE01000001">
    <property type="protein sequence ID" value="GLH72141.1"/>
    <property type="molecule type" value="Genomic_DNA"/>
</dbReference>
<dbReference type="Pfam" id="PF08534">
    <property type="entry name" value="Redoxin"/>
    <property type="match status" value="1"/>
</dbReference>
<dbReference type="InterPro" id="IPR050553">
    <property type="entry name" value="Thioredoxin_ResA/DsbE_sf"/>
</dbReference>
<keyword evidence="1" id="KW-0732">Signal</keyword>
<dbReference type="PANTHER" id="PTHR42852:SF13">
    <property type="entry name" value="PROTEIN DIPZ"/>
    <property type="match status" value="1"/>
</dbReference>
<feature type="chain" id="PRO_5047404051" description="Thioredoxin domain-containing protein" evidence="1">
    <location>
        <begin position="20"/>
        <end position="183"/>
    </location>
</feature>
<evidence type="ECO:0000313" key="3">
    <source>
        <dbReference type="EMBL" id="GLH72141.1"/>
    </source>
</evidence>
<evidence type="ECO:0000256" key="1">
    <source>
        <dbReference type="SAM" id="SignalP"/>
    </source>
</evidence>
<dbReference type="Proteomes" id="UP001165069">
    <property type="component" value="Unassembled WGS sequence"/>
</dbReference>
<accession>A0ABQ5QCH9</accession>
<dbReference type="InterPro" id="IPR036249">
    <property type="entry name" value="Thioredoxin-like_sf"/>
</dbReference>
<dbReference type="Gene3D" id="3.40.30.10">
    <property type="entry name" value="Glutaredoxin"/>
    <property type="match status" value="1"/>
</dbReference>
<organism evidence="3 4">
    <name type="scientific">Geothrix limicola</name>
    <dbReference type="NCBI Taxonomy" id="2927978"/>
    <lineage>
        <taxon>Bacteria</taxon>
        <taxon>Pseudomonadati</taxon>
        <taxon>Acidobacteriota</taxon>
        <taxon>Holophagae</taxon>
        <taxon>Holophagales</taxon>
        <taxon>Holophagaceae</taxon>
        <taxon>Geothrix</taxon>
    </lineage>
</organism>
<gene>
    <name evidence="3" type="ORF">GETHLI_06430</name>
</gene>
<dbReference type="InterPro" id="IPR013740">
    <property type="entry name" value="Redoxin"/>
</dbReference>
<proteinExistence type="predicted"/>
<evidence type="ECO:0000259" key="2">
    <source>
        <dbReference type="PROSITE" id="PS51352"/>
    </source>
</evidence>